<comment type="caution">
    <text evidence="1">The sequence shown here is derived from an EMBL/GenBank/DDBJ whole genome shotgun (WGS) entry which is preliminary data.</text>
</comment>
<evidence type="ECO:0000313" key="1">
    <source>
        <dbReference type="EMBL" id="EAS41345.1"/>
    </source>
</evidence>
<sequence>MKYIFLFFISFPIFAQVQVQDQVHFSFGYKANTKTTIETETLADMEMSIRGDFDTLPKEVVDRFPVRVISKNIKIQSASTGDKNGNGIYPIESYVSKDRNYYSVNGSEMIEKSSGVVSMEGLKIKGEGLPNGKIVFLSAEGGNVTEELKDVIKSVFTQGGELNDLNNKTVKIGESISVNIPIAMPIKSGGQISFDMEMKYTLNRIDSDIAYFDIAYFAAMEFEVESGRIDVNGSGYGTMLYDIENTYMPELETAMTMEMLIPNGSYSFITNTTSSTKMVTHFESGLTKASN</sequence>
<evidence type="ECO:0000313" key="2">
    <source>
        <dbReference type="Proteomes" id="UP000003789"/>
    </source>
</evidence>
<dbReference type="HOGENOM" id="CLU_955979_0_0_6"/>
<dbReference type="AlphaFoldDB" id="Q1YYH7"/>
<protein>
    <submittedName>
        <fullName evidence="1">Uncharacterized protein</fullName>
    </submittedName>
</protein>
<accession>Q1YYH7</accession>
<organism evidence="1 2">
    <name type="scientific">Photobacterium profundum 3TCK</name>
    <dbReference type="NCBI Taxonomy" id="314280"/>
    <lineage>
        <taxon>Bacteria</taxon>
        <taxon>Pseudomonadati</taxon>
        <taxon>Pseudomonadota</taxon>
        <taxon>Gammaproteobacteria</taxon>
        <taxon>Vibrionales</taxon>
        <taxon>Vibrionaceae</taxon>
        <taxon>Photobacterium</taxon>
    </lineage>
</organism>
<name>Q1YYH7_9GAMM</name>
<gene>
    <name evidence="1" type="ORF">P3TCK_07474</name>
</gene>
<dbReference type="Proteomes" id="UP000003789">
    <property type="component" value="Unassembled WGS sequence"/>
</dbReference>
<reference evidence="1 2" key="1">
    <citation type="submission" date="2006-03" db="EMBL/GenBank/DDBJ databases">
        <authorList>
            <person name="Bartlett D.H."/>
            <person name="Valle G."/>
            <person name="Lauro F.M."/>
            <person name="Vezzi A."/>
            <person name="Simonato F."/>
            <person name="Eloe E."/>
            <person name="Vitulo N."/>
            <person name="Stratton T.K."/>
            <person name="D'angelo M."/>
            <person name="Ferriera S."/>
            <person name="Johnson J."/>
            <person name="Kravitz S."/>
            <person name="Beeson K."/>
            <person name="Sutton G."/>
            <person name="Rogers Y."/>
            <person name="Friedman R."/>
            <person name="Frazier M."/>
            <person name="Venter J.C."/>
        </authorList>
    </citation>
    <scope>NUCLEOTIDE SEQUENCE [LARGE SCALE GENOMIC DNA]</scope>
    <source>
        <strain evidence="1 2">3TCK</strain>
    </source>
</reference>
<dbReference type="RefSeq" id="WP_006229511.1">
    <property type="nucleotide sequence ID" value="NZ_CH724134.1"/>
</dbReference>
<dbReference type="OrthoDB" id="1376102at2"/>
<dbReference type="EMBL" id="AAPH01000036">
    <property type="protein sequence ID" value="EAS41345.1"/>
    <property type="molecule type" value="Genomic_DNA"/>
</dbReference>
<proteinExistence type="predicted"/>